<keyword evidence="1" id="KW-0812">Transmembrane</keyword>
<keyword evidence="1" id="KW-0472">Membrane</keyword>
<feature type="transmembrane region" description="Helical" evidence="1">
    <location>
        <begin position="100"/>
        <end position="121"/>
    </location>
</feature>
<gene>
    <name evidence="2" type="ORF">D9758_014170</name>
</gene>
<organism evidence="2 3">
    <name type="scientific">Tetrapyrgos nigripes</name>
    <dbReference type="NCBI Taxonomy" id="182062"/>
    <lineage>
        <taxon>Eukaryota</taxon>
        <taxon>Fungi</taxon>
        <taxon>Dikarya</taxon>
        <taxon>Basidiomycota</taxon>
        <taxon>Agaricomycotina</taxon>
        <taxon>Agaricomycetes</taxon>
        <taxon>Agaricomycetidae</taxon>
        <taxon>Agaricales</taxon>
        <taxon>Marasmiineae</taxon>
        <taxon>Marasmiaceae</taxon>
        <taxon>Tetrapyrgos</taxon>
    </lineage>
</organism>
<protein>
    <submittedName>
        <fullName evidence="2">Uncharacterized protein</fullName>
    </submittedName>
</protein>
<name>A0A8H5CKC5_9AGAR</name>
<accession>A0A8H5CKC5</accession>
<reference evidence="2 3" key="1">
    <citation type="journal article" date="2020" name="ISME J.">
        <title>Uncovering the hidden diversity of litter-decomposition mechanisms in mushroom-forming fungi.</title>
        <authorList>
            <person name="Floudas D."/>
            <person name="Bentzer J."/>
            <person name="Ahren D."/>
            <person name="Johansson T."/>
            <person name="Persson P."/>
            <person name="Tunlid A."/>
        </authorList>
    </citation>
    <scope>NUCLEOTIDE SEQUENCE [LARGE SCALE GENOMIC DNA]</scope>
    <source>
        <strain evidence="2 3">CBS 291.85</strain>
    </source>
</reference>
<evidence type="ECO:0000313" key="2">
    <source>
        <dbReference type="EMBL" id="KAF5343352.1"/>
    </source>
</evidence>
<keyword evidence="3" id="KW-1185">Reference proteome</keyword>
<feature type="transmembrane region" description="Helical" evidence="1">
    <location>
        <begin position="59"/>
        <end position="80"/>
    </location>
</feature>
<evidence type="ECO:0000313" key="3">
    <source>
        <dbReference type="Proteomes" id="UP000559256"/>
    </source>
</evidence>
<evidence type="ECO:0000256" key="1">
    <source>
        <dbReference type="SAM" id="Phobius"/>
    </source>
</evidence>
<dbReference type="OrthoDB" id="3259067at2759"/>
<dbReference type="Proteomes" id="UP000559256">
    <property type="component" value="Unassembled WGS sequence"/>
</dbReference>
<sequence length="348" mass="38525">MALQLRTTVIYEAQTEPEHLVDLGVRLSIFLALQLIGLIGSVVVLLTAPFSSVGRQMTWYNFFISWMVFCTSYLLLFFAGQGHNREPPFALCLTQSSLTYAAPPYAAAATLCLVVQLYFNVYTSLTGKRIKGERFWNLMVSDALPHFRPFNREEQILILPYVVFSIVMIESLVVRSSPVLLIVVCDIDGGWKGGTGAGRSSFLDGILLQSGDSHTVCVRLENFLICELKKLPQGKVNCCTCGVIHCSCPGTQCYHLSAAQEMFLGPAHRQSFPNNVHPGYDLFGFRAGLLFFFVVFIQDSVNGLADLDIVLACIPIAAVLIFGTHEDLLQIWLFWKKGKVIPASAAIK</sequence>
<proteinExistence type="predicted"/>
<keyword evidence="1" id="KW-1133">Transmembrane helix</keyword>
<comment type="caution">
    <text evidence="2">The sequence shown here is derived from an EMBL/GenBank/DDBJ whole genome shotgun (WGS) entry which is preliminary data.</text>
</comment>
<dbReference type="AlphaFoldDB" id="A0A8H5CKC5"/>
<dbReference type="EMBL" id="JAACJM010000142">
    <property type="protein sequence ID" value="KAF5343352.1"/>
    <property type="molecule type" value="Genomic_DNA"/>
</dbReference>
<feature type="transmembrane region" description="Helical" evidence="1">
    <location>
        <begin position="27"/>
        <end position="47"/>
    </location>
</feature>